<dbReference type="Pfam" id="PF04102">
    <property type="entry name" value="SlyX"/>
    <property type="match status" value="1"/>
</dbReference>
<dbReference type="InterPro" id="IPR007236">
    <property type="entry name" value="SlyX"/>
</dbReference>
<keyword evidence="2" id="KW-0175">Coiled coil</keyword>
<evidence type="ECO:0000256" key="1">
    <source>
        <dbReference type="HAMAP-Rule" id="MF_00715"/>
    </source>
</evidence>
<dbReference type="PANTHER" id="PTHR36508:SF1">
    <property type="entry name" value="PROTEIN SLYX"/>
    <property type="match status" value="1"/>
</dbReference>
<name>A0A919KIR4_9XANT</name>
<evidence type="ECO:0000313" key="3">
    <source>
        <dbReference type="EMBL" id="GHH56610.1"/>
    </source>
</evidence>
<sequence>MTVPSVAGAGSQRGRAYRGRMVLAGGNRYDPPDIDGAPWPETQLDEVVRCMHEEMTPREQAIEARLVELEMRLSFQEQALAELSEALADARMASARNAEVIRHLLDDLGKVRSALYSDPADEPPPPHY</sequence>
<dbReference type="Proteomes" id="UP000623958">
    <property type="component" value="Unassembled WGS sequence"/>
</dbReference>
<organism evidence="3 4">
    <name type="scientific">Xanthomonas boreopolis</name>
    <dbReference type="NCBI Taxonomy" id="86183"/>
    <lineage>
        <taxon>Bacteria</taxon>
        <taxon>Pseudomonadati</taxon>
        <taxon>Pseudomonadota</taxon>
        <taxon>Gammaproteobacteria</taxon>
        <taxon>Lysobacterales</taxon>
        <taxon>Lysobacteraceae</taxon>
        <taxon>Xanthomonas</taxon>
    </lineage>
</organism>
<protein>
    <recommendedName>
        <fullName evidence="1">Protein SlyX homolog</fullName>
    </recommendedName>
</protein>
<reference evidence="3" key="2">
    <citation type="submission" date="2020-09" db="EMBL/GenBank/DDBJ databases">
        <authorList>
            <person name="Sun Q."/>
            <person name="Ohkuma M."/>
        </authorList>
    </citation>
    <scope>NUCLEOTIDE SEQUENCE</scope>
    <source>
        <strain evidence="3">JCM 13306</strain>
    </source>
</reference>
<dbReference type="HAMAP" id="MF_00715">
    <property type="entry name" value="SlyX"/>
    <property type="match status" value="1"/>
</dbReference>
<keyword evidence="4" id="KW-1185">Reference proteome</keyword>
<comment type="caution">
    <text evidence="3">The sequence shown here is derived from an EMBL/GenBank/DDBJ whole genome shotgun (WGS) entry which is preliminary data.</text>
</comment>
<dbReference type="PANTHER" id="PTHR36508">
    <property type="entry name" value="PROTEIN SLYX"/>
    <property type="match status" value="1"/>
</dbReference>
<reference evidence="3" key="1">
    <citation type="journal article" date="2014" name="Int. J. Syst. Evol. Microbiol.">
        <title>Complete genome sequence of Corynebacterium casei LMG S-19264T (=DSM 44701T), isolated from a smear-ripened cheese.</title>
        <authorList>
            <consortium name="US DOE Joint Genome Institute (JGI-PGF)"/>
            <person name="Walter F."/>
            <person name="Albersmeier A."/>
            <person name="Kalinowski J."/>
            <person name="Ruckert C."/>
        </authorList>
    </citation>
    <scope>NUCLEOTIDE SEQUENCE</scope>
    <source>
        <strain evidence="3">JCM 13306</strain>
    </source>
</reference>
<proteinExistence type="inferred from homology"/>
<accession>A0A919KIR4</accession>
<evidence type="ECO:0000256" key="2">
    <source>
        <dbReference type="SAM" id="Coils"/>
    </source>
</evidence>
<dbReference type="Gene3D" id="1.20.5.300">
    <property type="match status" value="1"/>
</dbReference>
<dbReference type="NCBIfam" id="NF002024">
    <property type="entry name" value="PRK00846.1"/>
    <property type="match status" value="1"/>
</dbReference>
<dbReference type="AlphaFoldDB" id="A0A919KIR4"/>
<gene>
    <name evidence="1" type="primary">slyX</name>
    <name evidence="3" type="ORF">GCM10009090_26630</name>
</gene>
<feature type="coiled-coil region" evidence="2">
    <location>
        <begin position="59"/>
        <end position="93"/>
    </location>
</feature>
<evidence type="ECO:0000313" key="4">
    <source>
        <dbReference type="Proteomes" id="UP000623958"/>
    </source>
</evidence>
<dbReference type="EMBL" id="BNBA01000022">
    <property type="protein sequence ID" value="GHH56610.1"/>
    <property type="molecule type" value="Genomic_DNA"/>
</dbReference>
<comment type="similarity">
    <text evidence="1">Belongs to the SlyX family.</text>
</comment>